<name>A0ABN9BFY7_9NEOB</name>
<gene>
    <name evidence="1" type="ORF">SPARVUS_LOCUS2842267</name>
</gene>
<accession>A0ABN9BFY7</accession>
<organism evidence="1 2">
    <name type="scientific">Staurois parvus</name>
    <dbReference type="NCBI Taxonomy" id="386267"/>
    <lineage>
        <taxon>Eukaryota</taxon>
        <taxon>Metazoa</taxon>
        <taxon>Chordata</taxon>
        <taxon>Craniata</taxon>
        <taxon>Vertebrata</taxon>
        <taxon>Euteleostomi</taxon>
        <taxon>Amphibia</taxon>
        <taxon>Batrachia</taxon>
        <taxon>Anura</taxon>
        <taxon>Neobatrachia</taxon>
        <taxon>Ranoidea</taxon>
        <taxon>Ranidae</taxon>
        <taxon>Staurois</taxon>
    </lineage>
</organism>
<reference evidence="1" key="1">
    <citation type="submission" date="2023-05" db="EMBL/GenBank/DDBJ databases">
        <authorList>
            <person name="Stuckert A."/>
        </authorList>
    </citation>
    <scope>NUCLEOTIDE SEQUENCE</scope>
</reference>
<evidence type="ECO:0000313" key="2">
    <source>
        <dbReference type="Proteomes" id="UP001162483"/>
    </source>
</evidence>
<evidence type="ECO:0000313" key="1">
    <source>
        <dbReference type="EMBL" id="CAI9546505.1"/>
    </source>
</evidence>
<keyword evidence="2" id="KW-1185">Reference proteome</keyword>
<proteinExistence type="predicted"/>
<dbReference type="EMBL" id="CATNWA010003858">
    <property type="protein sequence ID" value="CAI9546505.1"/>
    <property type="molecule type" value="Genomic_DNA"/>
</dbReference>
<comment type="caution">
    <text evidence="1">The sequence shown here is derived from an EMBL/GenBank/DDBJ whole genome shotgun (WGS) entry which is preliminary data.</text>
</comment>
<sequence>MTNVPIYLKPLLEL</sequence>
<protein>
    <submittedName>
        <fullName evidence="1">Uncharacterized protein</fullName>
    </submittedName>
</protein>
<dbReference type="Proteomes" id="UP001162483">
    <property type="component" value="Unassembled WGS sequence"/>
</dbReference>